<dbReference type="InterPro" id="IPR007659">
    <property type="entry name" value="Keratin_matx"/>
</dbReference>
<protein>
    <recommendedName>
        <fullName evidence="4">Keratin-associated protein</fullName>
    </recommendedName>
</protein>
<proteinExistence type="inferred from homology"/>
<evidence type="ECO:0000256" key="1">
    <source>
        <dbReference type="ARBA" id="ARBA00022737"/>
    </source>
</evidence>
<dbReference type="RefSeq" id="XP_012862362.1">
    <property type="nucleotide sequence ID" value="XM_013006908.1"/>
</dbReference>
<dbReference type="GeneID" id="101647026"/>
<comment type="function">
    <text evidence="4">In the hair cortex, hair keratin intermediate filaments are embedded in an interfilamentous matrix, consisting of hair keratin-associated proteins (KRTAP), which are essential for the formation of a rigid and resistant hair shaft through their extensive disulfide bond cross-linking with abundant cysteine residues of hair keratins. The matrix proteins include the high-sulfur and high-glycine-tyrosine keratins.</text>
</comment>
<gene>
    <name evidence="6" type="primary">LOC101647026</name>
</gene>
<evidence type="ECO:0000256" key="2">
    <source>
        <dbReference type="ARBA" id="ARBA00022744"/>
    </source>
</evidence>
<reference evidence="6" key="1">
    <citation type="submission" date="2025-08" db="UniProtKB">
        <authorList>
            <consortium name="RefSeq"/>
        </authorList>
    </citation>
    <scope>IDENTIFICATION</scope>
</reference>
<comment type="subunit">
    <text evidence="4">Interacts with hair keratins.</text>
</comment>
<sequence>MSYNYSTTNLASRPTGGSRTVQRAPAAVAAMEDADCLSGIYLPSTFQTGSWLLDHCQETAFEPTACQPTCFQASPCIVSPNQATCSRPVTCVSSPCSTPCNRPLTFVSSGCKPLGGISGVCQPVGGISTGVCQPVGGISNICQPACGASRGYQRSFVSSCRRTC</sequence>
<dbReference type="Proteomes" id="UP000694863">
    <property type="component" value="Unplaced"/>
</dbReference>
<dbReference type="PANTHER" id="PTHR23260:SF9">
    <property type="entry name" value="KERATIN-ASSOCIATED PROTEIN 11-1"/>
    <property type="match status" value="1"/>
</dbReference>
<keyword evidence="2 4" id="KW-0416">Keratin</keyword>
<accession>A0ABM0ZSL6</accession>
<keyword evidence="5" id="KW-1185">Reference proteome</keyword>
<evidence type="ECO:0000313" key="6">
    <source>
        <dbReference type="RefSeq" id="XP_012862362.1"/>
    </source>
</evidence>
<evidence type="ECO:0000256" key="4">
    <source>
        <dbReference type="RuleBase" id="RU369044"/>
    </source>
</evidence>
<dbReference type="InterPro" id="IPR007951">
    <property type="entry name" value="KRTAP_PMG"/>
</dbReference>
<evidence type="ECO:0000256" key="3">
    <source>
        <dbReference type="ARBA" id="ARBA00034495"/>
    </source>
</evidence>
<keyword evidence="1" id="KW-0677">Repeat</keyword>
<name>A0ABM0ZSL6_ECHTE</name>
<organism evidence="5 6">
    <name type="scientific">Echinops telfairi</name>
    <name type="common">Lesser hedgehog tenrec</name>
    <dbReference type="NCBI Taxonomy" id="9371"/>
    <lineage>
        <taxon>Eukaryota</taxon>
        <taxon>Metazoa</taxon>
        <taxon>Chordata</taxon>
        <taxon>Craniata</taxon>
        <taxon>Vertebrata</taxon>
        <taxon>Euteleostomi</taxon>
        <taxon>Mammalia</taxon>
        <taxon>Eutheria</taxon>
        <taxon>Afrotheria</taxon>
        <taxon>Tenrecidae</taxon>
        <taxon>Tenrecinae</taxon>
        <taxon>Echinops</taxon>
    </lineage>
</organism>
<comment type="similarity">
    <text evidence="3 4">Belongs to the PMG family.</text>
</comment>
<dbReference type="Pfam" id="PF05287">
    <property type="entry name" value="PMG"/>
    <property type="match status" value="1"/>
</dbReference>
<evidence type="ECO:0000313" key="5">
    <source>
        <dbReference type="Proteomes" id="UP000694863"/>
    </source>
</evidence>
<dbReference type="PANTHER" id="PTHR23260">
    <property type="entry name" value="KERATIN ASSOCIATED PROTEIN 3-3-RELATED"/>
    <property type="match status" value="1"/>
</dbReference>